<reference evidence="7 8" key="1">
    <citation type="submission" date="2024-03" db="EMBL/GenBank/DDBJ databases">
        <title>Complete genome sequence of the green alga Chloropicon roscoffensis RCC1871.</title>
        <authorList>
            <person name="Lemieux C."/>
            <person name="Pombert J.-F."/>
            <person name="Otis C."/>
            <person name="Turmel M."/>
        </authorList>
    </citation>
    <scope>NUCLEOTIDE SEQUENCE [LARGE SCALE GENOMIC DNA]</scope>
    <source>
        <strain evidence="7 8">RCC1871</strain>
    </source>
</reference>
<dbReference type="PROSITE" id="PS00108">
    <property type="entry name" value="PROTEIN_KINASE_ST"/>
    <property type="match status" value="1"/>
</dbReference>
<dbReference type="Pfam" id="PF00069">
    <property type="entry name" value="Pkinase"/>
    <property type="match status" value="1"/>
</dbReference>
<dbReference type="AlphaFoldDB" id="A0AAX4PA15"/>
<accession>A0AAX4PA15</accession>
<evidence type="ECO:0000313" key="8">
    <source>
        <dbReference type="Proteomes" id="UP001472866"/>
    </source>
</evidence>
<keyword evidence="3" id="KW-0547">Nucleotide-binding</keyword>
<gene>
    <name evidence="7" type="ORF">HKI87_06g43770</name>
</gene>
<dbReference type="Proteomes" id="UP001472866">
    <property type="component" value="Chromosome 06"/>
</dbReference>
<name>A0AAX4PA15_9CHLO</name>
<keyword evidence="5" id="KW-0067">ATP-binding</keyword>
<keyword evidence="1" id="KW-0723">Serine/threonine-protein kinase</keyword>
<dbReference type="InterPro" id="IPR008271">
    <property type="entry name" value="Ser/Thr_kinase_AS"/>
</dbReference>
<protein>
    <submittedName>
        <fullName evidence="7">Serine/threonine-protein kinase</fullName>
    </submittedName>
</protein>
<dbReference type="InterPro" id="IPR000719">
    <property type="entry name" value="Prot_kinase_dom"/>
</dbReference>
<organism evidence="7 8">
    <name type="scientific">Chloropicon roscoffensis</name>
    <dbReference type="NCBI Taxonomy" id="1461544"/>
    <lineage>
        <taxon>Eukaryota</taxon>
        <taxon>Viridiplantae</taxon>
        <taxon>Chlorophyta</taxon>
        <taxon>Chloropicophyceae</taxon>
        <taxon>Chloropicales</taxon>
        <taxon>Chloropicaceae</taxon>
        <taxon>Chloropicon</taxon>
    </lineage>
</organism>
<dbReference type="Gene3D" id="1.10.510.10">
    <property type="entry name" value="Transferase(Phosphotransferase) domain 1"/>
    <property type="match status" value="1"/>
</dbReference>
<dbReference type="PANTHER" id="PTHR24346:SF82">
    <property type="entry name" value="KP78A-RELATED"/>
    <property type="match status" value="1"/>
</dbReference>
<evidence type="ECO:0000256" key="4">
    <source>
        <dbReference type="ARBA" id="ARBA00022777"/>
    </source>
</evidence>
<dbReference type="PROSITE" id="PS50011">
    <property type="entry name" value="PROTEIN_KINASE_DOM"/>
    <property type="match status" value="1"/>
</dbReference>
<dbReference type="PANTHER" id="PTHR24346">
    <property type="entry name" value="MAP/MICROTUBULE AFFINITY-REGULATING KINASE"/>
    <property type="match status" value="1"/>
</dbReference>
<keyword evidence="4 7" id="KW-0418">Kinase</keyword>
<evidence type="ECO:0000256" key="3">
    <source>
        <dbReference type="ARBA" id="ARBA00022741"/>
    </source>
</evidence>
<dbReference type="SUPFAM" id="SSF56112">
    <property type="entry name" value="Protein kinase-like (PK-like)"/>
    <property type="match status" value="1"/>
</dbReference>
<dbReference type="SMART" id="SM00220">
    <property type="entry name" value="S_TKc"/>
    <property type="match status" value="1"/>
</dbReference>
<keyword evidence="2" id="KW-0808">Transferase</keyword>
<evidence type="ECO:0000256" key="1">
    <source>
        <dbReference type="ARBA" id="ARBA00022527"/>
    </source>
</evidence>
<keyword evidence="8" id="KW-1185">Reference proteome</keyword>
<sequence length="396" mass="45325">MGGCLGREKADEKVSELGLPTERFMAVKKLGSGAEGELYLMRDKTRDVGDRLVALKMMKRGSLVDEARVLREIMLQSTLNHIHVVKLYQVLLTDSHFCIVMEYAPGGDLFRYITKKVKPLSKYQAMSEGEARFIFKQILSAVDYCHRRHIAHRDLKLANILLDDHTPPRVKVCDFGLSRSYDYEHENCYTIVGTPAYMSPEVLDPKHNPDGYDPVKADIWSAGVILYAMLRGRFPFDTHEGNLKAVLRNIQAAHQGDPRHLWGKAWGNADLSSEVKDLLDRMLDVDTDCRITIAEIMEHDWMTMELREDGVFRRAQEYAEEAQDKWNKVSDVMDQSKQQRLRKLVHEAMIDHGHPGEILEWHPPTSLRVRTAHSSAHLPSLLVSEHHSYTKENAAE</sequence>
<evidence type="ECO:0000256" key="2">
    <source>
        <dbReference type="ARBA" id="ARBA00022679"/>
    </source>
</evidence>
<dbReference type="GO" id="GO:0005524">
    <property type="term" value="F:ATP binding"/>
    <property type="evidence" value="ECO:0007669"/>
    <property type="project" value="UniProtKB-KW"/>
</dbReference>
<evidence type="ECO:0000313" key="7">
    <source>
        <dbReference type="EMBL" id="WZN62835.1"/>
    </source>
</evidence>
<evidence type="ECO:0000256" key="5">
    <source>
        <dbReference type="ARBA" id="ARBA00022840"/>
    </source>
</evidence>
<evidence type="ECO:0000259" key="6">
    <source>
        <dbReference type="PROSITE" id="PS50011"/>
    </source>
</evidence>
<feature type="domain" description="Protein kinase" evidence="6">
    <location>
        <begin position="24"/>
        <end position="302"/>
    </location>
</feature>
<dbReference type="InterPro" id="IPR011009">
    <property type="entry name" value="Kinase-like_dom_sf"/>
</dbReference>
<dbReference type="EMBL" id="CP151506">
    <property type="protein sequence ID" value="WZN62835.1"/>
    <property type="molecule type" value="Genomic_DNA"/>
</dbReference>
<dbReference type="GO" id="GO:0035556">
    <property type="term" value="P:intracellular signal transduction"/>
    <property type="evidence" value="ECO:0007669"/>
    <property type="project" value="TreeGrafter"/>
</dbReference>
<proteinExistence type="predicted"/>
<dbReference type="GO" id="GO:0004674">
    <property type="term" value="F:protein serine/threonine kinase activity"/>
    <property type="evidence" value="ECO:0007669"/>
    <property type="project" value="UniProtKB-KW"/>
</dbReference>
<dbReference type="GO" id="GO:0005737">
    <property type="term" value="C:cytoplasm"/>
    <property type="evidence" value="ECO:0007669"/>
    <property type="project" value="TreeGrafter"/>
</dbReference>
<dbReference type="FunFam" id="1.10.510.10:FF:000571">
    <property type="entry name" value="Maternal embryonic leucine zipper kinase"/>
    <property type="match status" value="1"/>
</dbReference>